<feature type="region of interest" description="Disordered" evidence="9">
    <location>
        <begin position="390"/>
        <end position="411"/>
    </location>
</feature>
<dbReference type="PANTHER" id="PTHR12415">
    <property type="entry name" value="TYROSYL-DNA PHOSPHODIESTERASE 1"/>
    <property type="match status" value="1"/>
</dbReference>
<dbReference type="PANTHER" id="PTHR12415:SF0">
    <property type="entry name" value="TYROSYL-DNA PHOSPHODIESTERASE 1"/>
    <property type="match status" value="1"/>
</dbReference>
<evidence type="ECO:0000256" key="1">
    <source>
        <dbReference type="ARBA" id="ARBA00004123"/>
    </source>
</evidence>
<evidence type="ECO:0000313" key="10">
    <source>
        <dbReference type="EMBL" id="KAK7522500.1"/>
    </source>
</evidence>
<dbReference type="Gene3D" id="3.30.870.10">
    <property type="entry name" value="Endonuclease Chain A"/>
    <property type="match status" value="2"/>
</dbReference>
<name>A0ABR1L0Q6_9PEZI</name>
<comment type="caution">
    <text evidence="10">The sequence shown here is derived from an EMBL/GenBank/DDBJ whole genome shotgun (WGS) entry which is preliminary data.</text>
</comment>
<feature type="region of interest" description="Disordered" evidence="9">
    <location>
        <begin position="576"/>
        <end position="606"/>
    </location>
</feature>
<comment type="subcellular location">
    <subcellularLocation>
        <location evidence="1">Nucleus</location>
    </subcellularLocation>
</comment>
<dbReference type="SUPFAM" id="SSF56024">
    <property type="entry name" value="Phospholipase D/nuclease"/>
    <property type="match status" value="2"/>
</dbReference>
<comment type="similarity">
    <text evidence="2">Belongs to the tyrosyl-DNA phosphodiesterase family.</text>
</comment>
<evidence type="ECO:0000313" key="11">
    <source>
        <dbReference type="Proteomes" id="UP001363622"/>
    </source>
</evidence>
<dbReference type="CDD" id="cd09194">
    <property type="entry name" value="PLDc_yTdp1_1"/>
    <property type="match status" value="1"/>
</dbReference>
<dbReference type="Proteomes" id="UP001363622">
    <property type="component" value="Unassembled WGS sequence"/>
</dbReference>
<keyword evidence="3" id="KW-0540">Nuclease</keyword>
<keyword evidence="5" id="KW-0378">Hydrolase</keyword>
<evidence type="ECO:0000256" key="6">
    <source>
        <dbReference type="ARBA" id="ARBA00022839"/>
    </source>
</evidence>
<dbReference type="Pfam" id="PF06087">
    <property type="entry name" value="Tyr-DNA_phospho"/>
    <property type="match status" value="1"/>
</dbReference>
<reference evidence="10 11" key="1">
    <citation type="submission" date="2024-04" db="EMBL/GenBank/DDBJ databases">
        <title>Phyllosticta paracitricarpa is synonymous to the EU quarantine fungus P. citricarpa based on phylogenomic analyses.</title>
        <authorList>
            <consortium name="Lawrence Berkeley National Laboratory"/>
            <person name="Van Ingen-Buijs V.A."/>
            <person name="Van Westerhoven A.C."/>
            <person name="Haridas S."/>
            <person name="Skiadas P."/>
            <person name="Martin F."/>
            <person name="Groenewald J.Z."/>
            <person name="Crous P.W."/>
            <person name="Seidl M.F."/>
        </authorList>
    </citation>
    <scope>NUCLEOTIDE SEQUENCE [LARGE SCALE GENOMIC DNA]</scope>
    <source>
        <strain evidence="10 11">CBS 123371</strain>
    </source>
</reference>
<keyword evidence="11" id="KW-1185">Reference proteome</keyword>
<proteinExistence type="inferred from homology"/>
<evidence type="ECO:0000256" key="2">
    <source>
        <dbReference type="ARBA" id="ARBA00010205"/>
    </source>
</evidence>
<evidence type="ECO:0000256" key="4">
    <source>
        <dbReference type="ARBA" id="ARBA00022763"/>
    </source>
</evidence>
<evidence type="ECO:0000256" key="5">
    <source>
        <dbReference type="ARBA" id="ARBA00022801"/>
    </source>
</evidence>
<organism evidence="10 11">
    <name type="scientific">Phyllosticta citriasiana</name>
    <dbReference type="NCBI Taxonomy" id="595635"/>
    <lineage>
        <taxon>Eukaryota</taxon>
        <taxon>Fungi</taxon>
        <taxon>Dikarya</taxon>
        <taxon>Ascomycota</taxon>
        <taxon>Pezizomycotina</taxon>
        <taxon>Dothideomycetes</taxon>
        <taxon>Dothideomycetes incertae sedis</taxon>
        <taxon>Botryosphaeriales</taxon>
        <taxon>Phyllostictaceae</taxon>
        <taxon>Phyllosticta</taxon>
    </lineage>
</organism>
<protein>
    <submittedName>
        <fullName evidence="10">Tyrosyl-DNA phosphodiesterase</fullName>
    </submittedName>
</protein>
<evidence type="ECO:0000256" key="9">
    <source>
        <dbReference type="SAM" id="MobiDB-lite"/>
    </source>
</evidence>
<evidence type="ECO:0000256" key="8">
    <source>
        <dbReference type="ARBA" id="ARBA00023242"/>
    </source>
</evidence>
<keyword evidence="8" id="KW-0539">Nucleus</keyword>
<evidence type="ECO:0000256" key="3">
    <source>
        <dbReference type="ARBA" id="ARBA00022722"/>
    </source>
</evidence>
<keyword evidence="7" id="KW-0234">DNA repair</keyword>
<dbReference type="CDD" id="cd09123">
    <property type="entry name" value="PLDc_Tdp1_2"/>
    <property type="match status" value="1"/>
</dbReference>
<dbReference type="InterPro" id="IPR010347">
    <property type="entry name" value="Tdp1"/>
</dbReference>
<keyword evidence="4" id="KW-0227">DNA damage</keyword>
<dbReference type="EMBL" id="JBBPHU010000002">
    <property type="protein sequence ID" value="KAK7522500.1"/>
    <property type="molecule type" value="Genomic_DNA"/>
</dbReference>
<gene>
    <name evidence="10" type="ORF">IWZ03DRAFT_421608</name>
</gene>
<feature type="compositionally biased region" description="Polar residues" evidence="9">
    <location>
        <begin position="54"/>
        <end position="66"/>
    </location>
</feature>
<evidence type="ECO:0000256" key="7">
    <source>
        <dbReference type="ARBA" id="ARBA00023204"/>
    </source>
</evidence>
<sequence>MRSASHIPIVRRRIFSITRSSLFSLVQLILPSFSQSRCAGHHINSPTPARLQNKMPSDPSQPGTRSTQREPAPKRRRLEPRSVETPASEARRLRRGIASLQRSVSPPARRSATEAREPERIESTPTPSADGGSATESAQAIPSPFQLTRIRDLPASANVDTVGIEDVLRDPLITETWVFNYMFDVDWLMNCLDPDTRALTQVKVVHGNWKREDPQRMRMEASHTNPPAWAQQYPNLEVITAYMPEPFGTHHSKMLIHFRADDAAQVIIHTANMIPQDWANMTQAVWRSPLLPLLPESTEDASPYRQTHPIGSGMRFGSDLRAYLEAYGARLRPLATRIARHDFDSVRAALVASVPGRVKLNECDPARKTAWGWVGLREVLAARPAASSGDYARDDVAESTSEKDGGGRGGEGMVVAQISSIASLGAADRWLQFFHQVLATPSSSSSSSLSNAPSTLLSLSGPKPPLRIIFPTPADVRRSLDGYASGGSIHTKTQANAAQRRQAESLRPNLCRWDAGVAAAERDARRGTAAPHVKTYVRFSGRVEGGSAGGEGVGNVSVDWALLTSANLSTQAWGALASDGKSGGGKKKKTNEGKSHRGDQEDGNAANNRDVRICSWEMGVCVWPALFSPSPSTSAISNNKNNKNKNNKTTAVAVMLPVFGSDQPLARPQSETEKKDPGQFDINVGLRLPYSLPLKRYAGGDDMWCATATYEEPDRWGKVWGGVVF</sequence>
<feature type="compositionally biased region" description="Basic and acidic residues" evidence="9">
    <location>
        <begin position="590"/>
        <end position="600"/>
    </location>
</feature>
<accession>A0ABR1L0Q6</accession>
<keyword evidence="6" id="KW-0269">Exonuclease</keyword>
<feature type="region of interest" description="Disordered" evidence="9">
    <location>
        <begin position="38"/>
        <end position="142"/>
    </location>
</feature>
<feature type="compositionally biased region" description="Basic and acidic residues" evidence="9">
    <location>
        <begin position="391"/>
        <end position="406"/>
    </location>
</feature>
<feature type="compositionally biased region" description="Basic and acidic residues" evidence="9">
    <location>
        <begin position="111"/>
        <end position="122"/>
    </location>
</feature>